<dbReference type="Gene3D" id="1.20.1510.10">
    <property type="entry name" value="Cation efflux protein transmembrane domain"/>
    <property type="match status" value="1"/>
</dbReference>
<dbReference type="PANTHER" id="PTHR43840:SF15">
    <property type="entry name" value="MITOCHONDRIAL METAL TRANSPORTER 1-RELATED"/>
    <property type="match status" value="1"/>
</dbReference>
<dbReference type="InterPro" id="IPR027469">
    <property type="entry name" value="Cation_efflux_TMD_sf"/>
</dbReference>
<dbReference type="GO" id="GO:0008324">
    <property type="term" value="F:monoatomic cation transmembrane transporter activity"/>
    <property type="evidence" value="ECO:0007669"/>
    <property type="project" value="InterPro"/>
</dbReference>
<proteinExistence type="predicted"/>
<sequence>MYRVTLKAGEEANSKVVIANAHHHRSDAYSSLVALVGIGGGAYFGVPWLDPVAGLVVAGMVVTTGVEVTREAIGDLLDTNVSAEFITEIAHVVSSVPGVTLNHRTKVREGG</sequence>
<gene>
    <name evidence="7" type="ORF">TrRE_jg8760</name>
</gene>
<evidence type="ECO:0000256" key="4">
    <source>
        <dbReference type="ARBA" id="ARBA00022989"/>
    </source>
</evidence>
<evidence type="ECO:0000256" key="3">
    <source>
        <dbReference type="ARBA" id="ARBA00022692"/>
    </source>
</evidence>
<dbReference type="SUPFAM" id="SSF161111">
    <property type="entry name" value="Cation efflux protein transmembrane domain-like"/>
    <property type="match status" value="1"/>
</dbReference>
<reference evidence="7" key="1">
    <citation type="submission" date="2022-07" db="EMBL/GenBank/DDBJ databases">
        <title>Genome analysis of Parmales, a sister group of diatoms, reveals the evolutionary specialization of diatoms from phago-mixotrophs to photoautotrophs.</title>
        <authorList>
            <person name="Ban H."/>
            <person name="Sato S."/>
            <person name="Yoshikawa S."/>
            <person name="Kazumasa Y."/>
            <person name="Nakamura Y."/>
            <person name="Ichinomiya M."/>
            <person name="Saitoh K."/>
            <person name="Sato N."/>
            <person name="Blanc-Mathieu R."/>
            <person name="Endo H."/>
            <person name="Kuwata A."/>
            <person name="Ogata H."/>
        </authorList>
    </citation>
    <scope>NUCLEOTIDE SEQUENCE</scope>
</reference>
<evidence type="ECO:0000256" key="5">
    <source>
        <dbReference type="ARBA" id="ARBA00023136"/>
    </source>
</evidence>
<evidence type="ECO:0000313" key="8">
    <source>
        <dbReference type="Proteomes" id="UP001165082"/>
    </source>
</evidence>
<dbReference type="OrthoDB" id="435980at2759"/>
<dbReference type="GO" id="GO:0016020">
    <property type="term" value="C:membrane"/>
    <property type="evidence" value="ECO:0007669"/>
    <property type="project" value="UniProtKB-SubCell"/>
</dbReference>
<feature type="non-terminal residue" evidence="7">
    <location>
        <position position="111"/>
    </location>
</feature>
<keyword evidence="8" id="KW-1185">Reference proteome</keyword>
<feature type="domain" description="Cation efflux protein transmembrane" evidence="6">
    <location>
        <begin position="2"/>
        <end position="77"/>
    </location>
</feature>
<accession>A0A9W7DRD0</accession>
<evidence type="ECO:0000256" key="2">
    <source>
        <dbReference type="ARBA" id="ARBA00022448"/>
    </source>
</evidence>
<organism evidence="7 8">
    <name type="scientific">Triparma retinervis</name>
    <dbReference type="NCBI Taxonomy" id="2557542"/>
    <lineage>
        <taxon>Eukaryota</taxon>
        <taxon>Sar</taxon>
        <taxon>Stramenopiles</taxon>
        <taxon>Ochrophyta</taxon>
        <taxon>Bolidophyceae</taxon>
        <taxon>Parmales</taxon>
        <taxon>Triparmaceae</taxon>
        <taxon>Triparma</taxon>
    </lineage>
</organism>
<dbReference type="AlphaFoldDB" id="A0A9W7DRD0"/>
<protein>
    <recommendedName>
        <fullName evidence="6">Cation efflux protein transmembrane domain-containing protein</fullName>
    </recommendedName>
</protein>
<evidence type="ECO:0000256" key="1">
    <source>
        <dbReference type="ARBA" id="ARBA00004141"/>
    </source>
</evidence>
<name>A0A9W7DRD0_9STRA</name>
<dbReference type="InterPro" id="IPR050291">
    <property type="entry name" value="CDF_Transporter"/>
</dbReference>
<dbReference type="Proteomes" id="UP001165082">
    <property type="component" value="Unassembled WGS sequence"/>
</dbReference>
<dbReference type="EMBL" id="BRXZ01004669">
    <property type="protein sequence ID" value="GMH53404.1"/>
    <property type="molecule type" value="Genomic_DNA"/>
</dbReference>
<keyword evidence="2" id="KW-0813">Transport</keyword>
<comment type="subcellular location">
    <subcellularLocation>
        <location evidence="1">Membrane</location>
        <topology evidence="1">Multi-pass membrane protein</topology>
    </subcellularLocation>
</comment>
<evidence type="ECO:0000259" key="6">
    <source>
        <dbReference type="Pfam" id="PF01545"/>
    </source>
</evidence>
<evidence type="ECO:0000313" key="7">
    <source>
        <dbReference type="EMBL" id="GMH53404.1"/>
    </source>
</evidence>
<keyword evidence="4" id="KW-1133">Transmembrane helix</keyword>
<keyword evidence="5" id="KW-0472">Membrane</keyword>
<dbReference type="Pfam" id="PF01545">
    <property type="entry name" value="Cation_efflux"/>
    <property type="match status" value="1"/>
</dbReference>
<keyword evidence="3" id="KW-0812">Transmembrane</keyword>
<dbReference type="PANTHER" id="PTHR43840">
    <property type="entry name" value="MITOCHONDRIAL METAL TRANSPORTER 1-RELATED"/>
    <property type="match status" value="1"/>
</dbReference>
<comment type="caution">
    <text evidence="7">The sequence shown here is derived from an EMBL/GenBank/DDBJ whole genome shotgun (WGS) entry which is preliminary data.</text>
</comment>
<dbReference type="InterPro" id="IPR058533">
    <property type="entry name" value="Cation_efflux_TM"/>
</dbReference>